<feature type="signal peptide" evidence="11">
    <location>
        <begin position="1"/>
        <end position="34"/>
    </location>
</feature>
<evidence type="ECO:0000256" key="2">
    <source>
        <dbReference type="ARBA" id="ARBA00022559"/>
    </source>
</evidence>
<evidence type="ECO:0000259" key="13">
    <source>
        <dbReference type="Pfam" id="PF20628"/>
    </source>
</evidence>
<keyword evidence="10" id="KW-0472">Membrane</keyword>
<dbReference type="GO" id="GO:0046872">
    <property type="term" value="F:metal ion binding"/>
    <property type="evidence" value="ECO:0007669"/>
    <property type="project" value="UniProtKB-KW"/>
</dbReference>
<dbReference type="Pfam" id="PF20628">
    <property type="entry name" value="Dyp_perox_C"/>
    <property type="match status" value="1"/>
</dbReference>
<protein>
    <submittedName>
        <fullName evidence="14">Uncharacterized protein</fullName>
    </submittedName>
</protein>
<evidence type="ECO:0000256" key="10">
    <source>
        <dbReference type="SAM" id="Phobius"/>
    </source>
</evidence>
<organism evidence="14 15">
    <name type="scientific">Catellatospora methionotrophica</name>
    <dbReference type="NCBI Taxonomy" id="121620"/>
    <lineage>
        <taxon>Bacteria</taxon>
        <taxon>Bacillati</taxon>
        <taxon>Actinomycetota</taxon>
        <taxon>Actinomycetes</taxon>
        <taxon>Micromonosporales</taxon>
        <taxon>Micromonosporaceae</taxon>
        <taxon>Catellatospora</taxon>
    </lineage>
</organism>
<dbReference type="Pfam" id="PF04261">
    <property type="entry name" value="Dyp_perox_N"/>
    <property type="match status" value="1"/>
</dbReference>
<dbReference type="GO" id="GO:0005829">
    <property type="term" value="C:cytosol"/>
    <property type="evidence" value="ECO:0007669"/>
    <property type="project" value="TreeGrafter"/>
</dbReference>
<evidence type="ECO:0000256" key="7">
    <source>
        <dbReference type="ARBA" id="ARBA00023004"/>
    </source>
</evidence>
<gene>
    <name evidence="14" type="ORF">Cme02nite_01090</name>
</gene>
<feature type="transmembrane region" description="Helical" evidence="10">
    <location>
        <begin position="321"/>
        <end position="343"/>
    </location>
</feature>
<dbReference type="EMBL" id="BONJ01000001">
    <property type="protein sequence ID" value="GIG11777.1"/>
    <property type="molecule type" value="Genomic_DNA"/>
</dbReference>
<feature type="chain" id="PRO_5035259489" evidence="11">
    <location>
        <begin position="35"/>
        <end position="850"/>
    </location>
</feature>
<dbReference type="GO" id="GO:0020037">
    <property type="term" value="F:heme binding"/>
    <property type="evidence" value="ECO:0007669"/>
    <property type="project" value="InterPro"/>
</dbReference>
<keyword evidence="10" id="KW-0812">Transmembrane</keyword>
<feature type="transmembrane region" description="Helical" evidence="10">
    <location>
        <begin position="256"/>
        <end position="276"/>
    </location>
</feature>
<evidence type="ECO:0000256" key="11">
    <source>
        <dbReference type="SAM" id="SignalP"/>
    </source>
</evidence>
<comment type="similarity">
    <text evidence="8">Belongs to the DyP-type peroxidase family.</text>
</comment>
<proteinExistence type="inferred from homology"/>
<keyword evidence="5 11" id="KW-0732">Signal</keyword>
<evidence type="ECO:0000313" key="14">
    <source>
        <dbReference type="EMBL" id="GIG11777.1"/>
    </source>
</evidence>
<feature type="compositionally biased region" description="Polar residues" evidence="9">
    <location>
        <begin position="394"/>
        <end position="409"/>
    </location>
</feature>
<evidence type="ECO:0000256" key="9">
    <source>
        <dbReference type="SAM" id="MobiDB-lite"/>
    </source>
</evidence>
<evidence type="ECO:0000256" key="6">
    <source>
        <dbReference type="ARBA" id="ARBA00023002"/>
    </source>
</evidence>
<dbReference type="PROSITE" id="PS51404">
    <property type="entry name" value="DYP_PEROXIDASE"/>
    <property type="match status" value="1"/>
</dbReference>
<evidence type="ECO:0000313" key="15">
    <source>
        <dbReference type="Proteomes" id="UP000660339"/>
    </source>
</evidence>
<feature type="transmembrane region" description="Helical" evidence="10">
    <location>
        <begin position="222"/>
        <end position="244"/>
    </location>
</feature>
<evidence type="ECO:0000256" key="8">
    <source>
        <dbReference type="ARBA" id="ARBA00025737"/>
    </source>
</evidence>
<keyword evidence="2" id="KW-0575">Peroxidase</keyword>
<evidence type="ECO:0000256" key="5">
    <source>
        <dbReference type="ARBA" id="ARBA00022729"/>
    </source>
</evidence>
<feature type="domain" description="Dyp-type peroxidase N-terminal" evidence="12">
    <location>
        <begin position="500"/>
        <end position="647"/>
    </location>
</feature>
<evidence type="ECO:0000259" key="12">
    <source>
        <dbReference type="Pfam" id="PF04261"/>
    </source>
</evidence>
<dbReference type="AlphaFoldDB" id="A0A8J3PC97"/>
<feature type="domain" description="Dyp-type peroxidase C-terminal" evidence="13">
    <location>
        <begin position="659"/>
        <end position="834"/>
    </location>
</feature>
<feature type="compositionally biased region" description="Low complexity" evidence="9">
    <location>
        <begin position="376"/>
        <end position="387"/>
    </location>
</feature>
<name>A0A8J3PC97_9ACTN</name>
<comment type="caution">
    <text evidence="14">The sequence shown here is derived from an EMBL/GenBank/DDBJ whole genome shotgun (WGS) entry which is preliminary data.</text>
</comment>
<evidence type="ECO:0000256" key="3">
    <source>
        <dbReference type="ARBA" id="ARBA00022617"/>
    </source>
</evidence>
<feature type="transmembrane region" description="Helical" evidence="10">
    <location>
        <begin position="283"/>
        <end position="301"/>
    </location>
</feature>
<evidence type="ECO:0000256" key="4">
    <source>
        <dbReference type="ARBA" id="ARBA00022723"/>
    </source>
</evidence>
<dbReference type="SUPFAM" id="SSF54909">
    <property type="entry name" value="Dimeric alpha+beta barrel"/>
    <property type="match status" value="1"/>
</dbReference>
<reference evidence="14" key="1">
    <citation type="submission" date="2021-01" db="EMBL/GenBank/DDBJ databases">
        <title>Whole genome shotgun sequence of Catellatospora methionotrophica NBRC 14553.</title>
        <authorList>
            <person name="Komaki H."/>
            <person name="Tamura T."/>
        </authorList>
    </citation>
    <scope>NUCLEOTIDE SEQUENCE</scope>
    <source>
        <strain evidence="14">NBRC 14553</strain>
    </source>
</reference>
<keyword evidence="3" id="KW-0349">Heme</keyword>
<keyword evidence="10" id="KW-1133">Transmembrane helix</keyword>
<dbReference type="GO" id="GO:0004601">
    <property type="term" value="F:peroxidase activity"/>
    <property type="evidence" value="ECO:0007669"/>
    <property type="project" value="UniProtKB-KW"/>
</dbReference>
<feature type="transmembrane region" description="Helical" evidence="10">
    <location>
        <begin position="197"/>
        <end position="215"/>
    </location>
</feature>
<keyword evidence="4" id="KW-0479">Metal-binding</keyword>
<dbReference type="InterPro" id="IPR048328">
    <property type="entry name" value="Dyp_perox_C"/>
</dbReference>
<evidence type="ECO:0000256" key="1">
    <source>
        <dbReference type="ARBA" id="ARBA00001970"/>
    </source>
</evidence>
<dbReference type="PANTHER" id="PTHR30521:SF4">
    <property type="entry name" value="DEFERROCHELATASE"/>
    <property type="match status" value="1"/>
</dbReference>
<dbReference type="InterPro" id="IPR048327">
    <property type="entry name" value="Dyp_perox_N"/>
</dbReference>
<keyword evidence="6" id="KW-0560">Oxidoreductase</keyword>
<sequence length="850" mass="87496">MDISVKATRRALHWLLAVVAGVAAAVAPSGAAWAHEVGGVGATNFTTTLSALTPAVPGVRLAVVENGSRLELRNTTAQEVVVRGYSDEPYARIGPDGVWLNDSSPATYLNADRFASTTVPADADPAAPPRWRKVSGDNVHRWHDHRIHWMLSTLPTAVAAAPTAAHRVSDWHVDLDYGGAVLSATGSLDWVPGPSPTPWYLLAAVAALLVVGAVFTRRAHTLVAAALVALIAADVLHAAGIALVTAGNVPERLTAFLGDGLTGLLIWPFGLVAAVLIAKRATFLGFVAMGVGGLLSSMMALDDAPVWWRSSAPSALPADLNRAGVALVVGLGAGLLVGGPLLWRRFKPQAREAAVAEPSLADDMRTAHPPGGEPTAGGTPATDPQAGNAPRVDPTSSPENGSPTEQPTSPDAAPVVLGARAARAAADVSADSGEAGQGGAVGRRGFAGTLAAGGIGAILGAAGGIAAGTPGEPGTPAGAPPAEPLTGVGATRIAFHGERQAGITTPARPQARLRIIAFDLAEGVDRVGLQSLLRRWTQAAAQLSQGLPLGDSGDDVVTGAGPSSLTVTAGFGPSLFGKAGLPATARPAELTPLPAFPGERLDPAHSDGDLCLLVHADDALVVFRAARALTRLAAPQARMRWQLDGFNNSPGVTPTAATGRNLMGQLDGTNNPQPTDEDFSTKVYVTDPAAPAWLRGGSVLVVRRIRMLLDDWDAQPRQAQERVIGRRKDTGAPLSGGQERTPANFGTKGADGALTIPADAHIRLATPAFNNGAAMLRRGYSYTDGDAAGLIFLAWQADPRRGFVPVQQRLVASDALNRFTRHETSALFAMPHGVAPGGHLGQDLFGEDPA</sequence>
<dbReference type="InterPro" id="IPR011008">
    <property type="entry name" value="Dimeric_a/b-barrel"/>
</dbReference>
<dbReference type="PANTHER" id="PTHR30521">
    <property type="entry name" value="DEFERROCHELATASE/PEROXIDASE"/>
    <property type="match status" value="1"/>
</dbReference>
<keyword evidence="15" id="KW-1185">Reference proteome</keyword>
<dbReference type="Proteomes" id="UP000660339">
    <property type="component" value="Unassembled WGS sequence"/>
</dbReference>
<feature type="region of interest" description="Disordered" evidence="9">
    <location>
        <begin position="354"/>
        <end position="412"/>
    </location>
</feature>
<comment type="cofactor">
    <cofactor evidence="1">
        <name>heme b</name>
        <dbReference type="ChEBI" id="CHEBI:60344"/>
    </cofactor>
</comment>
<dbReference type="InterPro" id="IPR006314">
    <property type="entry name" value="Dyp_peroxidase"/>
</dbReference>
<accession>A0A8J3PC97</accession>
<keyword evidence="7" id="KW-0408">Iron</keyword>
<dbReference type="NCBIfam" id="TIGR01413">
    <property type="entry name" value="Dyp_perox_fam"/>
    <property type="match status" value="1"/>
</dbReference>